<dbReference type="Pfam" id="PF00239">
    <property type="entry name" value="Resolvase"/>
    <property type="match status" value="1"/>
</dbReference>
<evidence type="ECO:0000313" key="5">
    <source>
        <dbReference type="Proteomes" id="UP000634229"/>
    </source>
</evidence>
<dbReference type="Pfam" id="PF07508">
    <property type="entry name" value="Recombinase"/>
    <property type="match status" value="1"/>
</dbReference>
<dbReference type="RefSeq" id="WP_201872108.1">
    <property type="nucleotide sequence ID" value="NZ_JAERRF010000003.1"/>
</dbReference>
<evidence type="ECO:0000313" key="4">
    <source>
        <dbReference type="EMBL" id="MBL1096195.1"/>
    </source>
</evidence>
<dbReference type="InterPro" id="IPR036162">
    <property type="entry name" value="Resolvase-like_N_sf"/>
</dbReference>
<dbReference type="Proteomes" id="UP000634229">
    <property type="component" value="Unassembled WGS sequence"/>
</dbReference>
<dbReference type="PROSITE" id="PS51737">
    <property type="entry name" value="RECOMBINASE_DNA_BIND"/>
    <property type="match status" value="1"/>
</dbReference>
<dbReference type="PANTHER" id="PTHR30461:SF23">
    <property type="entry name" value="DNA RECOMBINASE-RELATED"/>
    <property type="match status" value="1"/>
</dbReference>
<dbReference type="Gene3D" id="3.40.50.1390">
    <property type="entry name" value="Resolvase, N-terminal catalytic domain"/>
    <property type="match status" value="1"/>
</dbReference>
<feature type="domain" description="Resolvase/invertase-type recombinase catalytic" evidence="2">
    <location>
        <begin position="33"/>
        <end position="187"/>
    </location>
</feature>
<proteinExistence type="predicted"/>
<dbReference type="PANTHER" id="PTHR30461">
    <property type="entry name" value="DNA-INVERTASE FROM LAMBDOID PROPHAGE"/>
    <property type="match status" value="1"/>
</dbReference>
<protein>
    <submittedName>
        <fullName evidence="4">Recombinase family protein</fullName>
    </submittedName>
</protein>
<dbReference type="EMBL" id="JAERRF010000003">
    <property type="protein sequence ID" value="MBL1096195.1"/>
    <property type="molecule type" value="Genomic_DNA"/>
</dbReference>
<dbReference type="SUPFAM" id="SSF53041">
    <property type="entry name" value="Resolvase-like"/>
    <property type="match status" value="1"/>
</dbReference>
<reference evidence="4 5" key="1">
    <citation type="submission" date="2021-01" db="EMBL/GenBank/DDBJ databases">
        <title>WGS of actinomycetes isolated from Thailand.</title>
        <authorList>
            <person name="Thawai C."/>
        </authorList>
    </citation>
    <scope>NUCLEOTIDE SEQUENCE [LARGE SCALE GENOMIC DNA]</scope>
    <source>
        <strain evidence="4 5">CA1R205</strain>
    </source>
</reference>
<evidence type="ECO:0000259" key="2">
    <source>
        <dbReference type="PROSITE" id="PS51736"/>
    </source>
</evidence>
<gene>
    <name evidence="4" type="ORF">JK363_05845</name>
</gene>
<name>A0ABS1N8C5_9ACTN</name>
<evidence type="ECO:0000259" key="3">
    <source>
        <dbReference type="PROSITE" id="PS51737"/>
    </source>
</evidence>
<dbReference type="SMART" id="SM00857">
    <property type="entry name" value="Resolvase"/>
    <property type="match status" value="1"/>
</dbReference>
<organism evidence="4 5">
    <name type="scientific">Streptomyces coffeae</name>
    <dbReference type="NCBI Taxonomy" id="621382"/>
    <lineage>
        <taxon>Bacteria</taxon>
        <taxon>Bacillati</taxon>
        <taxon>Actinomycetota</taxon>
        <taxon>Actinomycetes</taxon>
        <taxon>Kitasatosporales</taxon>
        <taxon>Streptomycetaceae</taxon>
        <taxon>Streptomyces</taxon>
    </lineage>
</organism>
<dbReference type="CDD" id="cd00338">
    <property type="entry name" value="Ser_Recombinase"/>
    <property type="match status" value="1"/>
</dbReference>
<accession>A0ABS1N8C5</accession>
<dbReference type="PROSITE" id="PS51736">
    <property type="entry name" value="RECOMBINASES_3"/>
    <property type="match status" value="1"/>
</dbReference>
<dbReference type="InterPro" id="IPR011109">
    <property type="entry name" value="DNA_bind_recombinase_dom"/>
</dbReference>
<feature type="region of interest" description="Disordered" evidence="1">
    <location>
        <begin position="21"/>
        <end position="56"/>
    </location>
</feature>
<evidence type="ECO:0000256" key="1">
    <source>
        <dbReference type="SAM" id="MobiDB-lite"/>
    </source>
</evidence>
<dbReference type="Gene3D" id="3.90.1750.20">
    <property type="entry name" value="Putative Large Serine Recombinase, Chain B, Domain 2"/>
    <property type="match status" value="1"/>
</dbReference>
<dbReference type="InterPro" id="IPR038109">
    <property type="entry name" value="DNA_bind_recomb_sf"/>
</dbReference>
<comment type="caution">
    <text evidence="4">The sequence shown here is derived from an EMBL/GenBank/DDBJ whole genome shotgun (WGS) entry which is preliminary data.</text>
</comment>
<dbReference type="InterPro" id="IPR006119">
    <property type="entry name" value="Resolv_N"/>
</dbReference>
<dbReference type="InterPro" id="IPR050639">
    <property type="entry name" value="SSR_resolvase"/>
</dbReference>
<sequence length="603" mass="66916">MKTTEPEGPYSAAELPHSYAIAEAARTAEDVPRAATYGRQSQKKEADSQGSPQAQRNATHALCIARGYTHDPETDHFEDIGKSGYDPSARRPGYDALMEAVRAGKYDVVVITMLSRLTRQGALEAMKIEAEMRAHGVTLVSVHEPYLDTSTPVGIGIFAIIAGLAQQESENKSVFITGAKEEHRKVGGHVSGGTPYGFEATRIVRDGFKITRLVPHTEEREHVEFMVKSAMAGKSAHWIARDLNDRGVPTKLTNMGDKAANRLAASKKATLNEKKKDKPPRWTALAVLRVLRDPRLAGFAMEWIGRKAPNKKTGEKGSIGKRVPLRGEDGAPIVAHEGIISAETWYELQDVVNGRKMTHSNKRGTDSLLGGWGILRCDVCGEGMFQSRTHGVYQCYVRAAAPKGHGGLNIRMAAADDAVARRVWGKLQALSSDPEELDEEETALLREVARRFAHQRDTSGLQQERAATESALAYTRESLRTVYKDRREGAYRGTVGEEMFHDSRRRLEEQEARCEARLAELDKETERATTLPLSDWLGDSDGDPLGEGAPWAVWDMMERRAFLALFVDRVHITPAVGRGRHAKPEKRVRIDWARKPKKEEEVK</sequence>
<feature type="domain" description="Recombinase" evidence="3">
    <location>
        <begin position="195"/>
        <end position="358"/>
    </location>
</feature>
<keyword evidence="5" id="KW-1185">Reference proteome</keyword>